<dbReference type="Gene3D" id="2.30.29.30">
    <property type="entry name" value="Pleckstrin-homology domain (PH domain)/Phosphotyrosine-binding domain (PTB)"/>
    <property type="match status" value="1"/>
</dbReference>
<dbReference type="AlphaFoldDB" id="A0A7S1BH64"/>
<proteinExistence type="predicted"/>
<dbReference type="InterPro" id="IPR011993">
    <property type="entry name" value="PH-like_dom_sf"/>
</dbReference>
<dbReference type="EMBL" id="HBFR01018689">
    <property type="protein sequence ID" value="CAD8886400.1"/>
    <property type="molecule type" value="Transcribed_RNA"/>
</dbReference>
<name>A0A7S1BH64_9STRA</name>
<reference evidence="1" key="1">
    <citation type="submission" date="2021-01" db="EMBL/GenBank/DDBJ databases">
        <authorList>
            <person name="Corre E."/>
            <person name="Pelletier E."/>
            <person name="Niang G."/>
            <person name="Scheremetjew M."/>
            <person name="Finn R."/>
            <person name="Kale V."/>
            <person name="Holt S."/>
            <person name="Cochrane G."/>
            <person name="Meng A."/>
            <person name="Brown T."/>
            <person name="Cohen L."/>
        </authorList>
    </citation>
    <scope>NUCLEOTIDE SEQUENCE</scope>
    <source>
        <strain evidence="1">308</strain>
    </source>
</reference>
<accession>A0A7S1BH64</accession>
<organism evidence="1">
    <name type="scientific">Corethron hystrix</name>
    <dbReference type="NCBI Taxonomy" id="216773"/>
    <lineage>
        <taxon>Eukaryota</taxon>
        <taxon>Sar</taxon>
        <taxon>Stramenopiles</taxon>
        <taxon>Ochrophyta</taxon>
        <taxon>Bacillariophyta</taxon>
        <taxon>Coscinodiscophyceae</taxon>
        <taxon>Corethrophycidae</taxon>
        <taxon>Corethrales</taxon>
        <taxon>Corethraceae</taxon>
        <taxon>Corethron</taxon>
    </lineage>
</organism>
<protein>
    <recommendedName>
        <fullName evidence="2">PH domain-containing protein</fullName>
    </recommendedName>
</protein>
<sequence length="497" mass="55989">MLQEKLGVLRLDNWGNVLTTGTGTTAYVPLPGDVDDKRTFSYPIHAEVVKGATFEVLTDPNEVRKDEVQKKLLESTKIAVIKLIKKQNVRAITANCGLFMWLHALGIIDVAVDNAMIELNNGSLIYYRPLVKLSALAVLPALLPTFGIGIKQRELKHRANKEGRTCKVVIFTSNEVSCMEVLRTVPQLKDDFNFFVDGDPEGEVLVVGLNGKNVIGLGREVDGFDKVKDGEPVSYYCVQPDVKLVAEAVKKKYPSIVLAVIECTQVTTYSDTIGLAMKVDVSDPVKLADSMVDCNTSHNFSQKTKERRQSEIGQALQHPFRFSKNNDALSNILQNLSRLPSDRRIDLMPTDEETKFCRQSVFNLNYLQQHHLQDLEECDEELFKNVQMSLREYTKGHSSRFGDILCEGYLFKKLRGSKYKIQYCALKHDGGFNVYASEKVKDLQKSHFSKKTVKEIKQVAGDEHHIKFIYEGGKSRVFRAASESENTSWIQAGVELR</sequence>
<evidence type="ECO:0000313" key="1">
    <source>
        <dbReference type="EMBL" id="CAD8886400.1"/>
    </source>
</evidence>
<gene>
    <name evidence="1" type="ORF">CHYS00102_LOCUS13598</name>
</gene>
<dbReference type="SUPFAM" id="SSF50729">
    <property type="entry name" value="PH domain-like"/>
    <property type="match status" value="1"/>
</dbReference>
<evidence type="ECO:0008006" key="2">
    <source>
        <dbReference type="Google" id="ProtNLM"/>
    </source>
</evidence>